<reference evidence="1" key="1">
    <citation type="submission" date="2020-01" db="EMBL/GenBank/DDBJ databases">
        <title>The Celery Genome Sequence Reveals Sequential Paleo-tetraploidization, Resistance Gene Elimination, Karyotype Evolution, and Functional Innovation in Apiales.</title>
        <authorList>
            <person name="Song X."/>
        </authorList>
    </citation>
    <scope>NUCLEOTIDE SEQUENCE</scope>
    <source>
        <tissue evidence="1">Leaf</tissue>
    </source>
</reference>
<proteinExistence type="predicted"/>
<comment type="caution">
    <text evidence="1">The sequence shown here is derived from an EMBL/GenBank/DDBJ whole genome shotgun (WGS) entry which is preliminary data.</text>
</comment>
<gene>
    <name evidence="1" type="ORF">AG4045_007429</name>
</gene>
<accession>A0A6L5B9L2</accession>
<dbReference type="Proteomes" id="UP000593563">
    <property type="component" value="Unassembled WGS sequence"/>
</dbReference>
<evidence type="ECO:0000313" key="1">
    <source>
        <dbReference type="EMBL" id="KAF1002063.1"/>
    </source>
</evidence>
<organism evidence="1 2">
    <name type="scientific">Apium graveolens</name>
    <name type="common">Celery</name>
    <dbReference type="NCBI Taxonomy" id="4045"/>
    <lineage>
        <taxon>Eukaryota</taxon>
        <taxon>Viridiplantae</taxon>
        <taxon>Streptophyta</taxon>
        <taxon>Embryophyta</taxon>
        <taxon>Tracheophyta</taxon>
        <taxon>Spermatophyta</taxon>
        <taxon>Magnoliopsida</taxon>
        <taxon>eudicotyledons</taxon>
        <taxon>Gunneridae</taxon>
        <taxon>Pentapetalae</taxon>
        <taxon>asterids</taxon>
        <taxon>campanulids</taxon>
        <taxon>Apiales</taxon>
        <taxon>Apiaceae</taxon>
        <taxon>Apioideae</taxon>
        <taxon>apioid superclade</taxon>
        <taxon>Apieae</taxon>
        <taxon>Apium</taxon>
    </lineage>
</organism>
<dbReference type="AlphaFoldDB" id="A0A6L5B9L2"/>
<name>A0A6L5B9L2_APIGR</name>
<dbReference type="EMBL" id="WRXP01001760">
    <property type="protein sequence ID" value="KAF1002063.1"/>
    <property type="molecule type" value="Genomic_DNA"/>
</dbReference>
<sequence>MSSKSDKVIPKSLMPREVSPCYFVYALLMDRFPILFIKEGLHFVYHAPQSTVD</sequence>
<evidence type="ECO:0000313" key="2">
    <source>
        <dbReference type="Proteomes" id="UP000593563"/>
    </source>
</evidence>
<protein>
    <submittedName>
        <fullName evidence="1">Uncharacterized protein</fullName>
    </submittedName>
</protein>
<keyword evidence="2" id="KW-1185">Reference proteome</keyword>